<evidence type="ECO:0000313" key="1">
    <source>
        <dbReference type="EMBL" id="MBF4763881.1"/>
    </source>
</evidence>
<dbReference type="AlphaFoldDB" id="A0A930VG01"/>
<comment type="caution">
    <text evidence="1">The sequence shown here is derived from an EMBL/GenBank/DDBJ whole genome shotgun (WGS) entry which is preliminary data.</text>
</comment>
<protein>
    <submittedName>
        <fullName evidence="1">Uncharacterized protein</fullName>
    </submittedName>
</protein>
<gene>
    <name evidence="1" type="ORF">ISU07_12160</name>
</gene>
<keyword evidence="2" id="KW-1185">Reference proteome</keyword>
<dbReference type="EMBL" id="JADKPN010000006">
    <property type="protein sequence ID" value="MBF4763881.1"/>
    <property type="molecule type" value="Genomic_DNA"/>
</dbReference>
<dbReference type="RefSeq" id="WP_194707059.1">
    <property type="nucleotide sequence ID" value="NZ_JADKPN010000006.1"/>
</dbReference>
<sequence length="47" mass="4940">MPNFASFIITPIIGAILAFLAMFGLVQSQTAGPDTNPSEQPAIVYGE</sequence>
<proteinExistence type="predicted"/>
<organism evidence="1 2">
    <name type="scientific">Nocardioides islandensis</name>
    <dbReference type="NCBI Taxonomy" id="433663"/>
    <lineage>
        <taxon>Bacteria</taxon>
        <taxon>Bacillati</taxon>
        <taxon>Actinomycetota</taxon>
        <taxon>Actinomycetes</taxon>
        <taxon>Propionibacteriales</taxon>
        <taxon>Nocardioidaceae</taxon>
        <taxon>Nocardioides</taxon>
    </lineage>
</organism>
<evidence type="ECO:0000313" key="2">
    <source>
        <dbReference type="Proteomes" id="UP000640489"/>
    </source>
</evidence>
<name>A0A930VG01_9ACTN</name>
<reference evidence="1" key="1">
    <citation type="submission" date="2020-11" db="EMBL/GenBank/DDBJ databases">
        <title>Nocardioides sp. nov., isolated from Soil of Cynanchum wilfordii Hemsley rhizosphere.</title>
        <authorList>
            <person name="Lee J.-S."/>
            <person name="Suh M.K."/>
            <person name="Kim J.-S."/>
        </authorList>
    </citation>
    <scope>NUCLEOTIDE SEQUENCE</scope>
    <source>
        <strain evidence="1">KCTC 19275</strain>
    </source>
</reference>
<dbReference type="Proteomes" id="UP000640489">
    <property type="component" value="Unassembled WGS sequence"/>
</dbReference>
<accession>A0A930VG01</accession>